<gene>
    <name evidence="1" type="ORF">BaRGS_00002368</name>
</gene>
<evidence type="ECO:0000313" key="2">
    <source>
        <dbReference type="Proteomes" id="UP001519460"/>
    </source>
</evidence>
<evidence type="ECO:0000313" key="1">
    <source>
        <dbReference type="EMBL" id="KAK7506256.1"/>
    </source>
</evidence>
<reference evidence="1 2" key="1">
    <citation type="journal article" date="2023" name="Sci. Data">
        <title>Genome assembly of the Korean intertidal mud-creeper Batillaria attramentaria.</title>
        <authorList>
            <person name="Patra A.K."/>
            <person name="Ho P.T."/>
            <person name="Jun S."/>
            <person name="Lee S.J."/>
            <person name="Kim Y."/>
            <person name="Won Y.J."/>
        </authorList>
    </citation>
    <scope>NUCLEOTIDE SEQUENCE [LARGE SCALE GENOMIC DNA]</scope>
    <source>
        <strain evidence="1">Wonlab-2016</strain>
    </source>
</reference>
<sequence>MIILHGFQQQSMLRIRHSTPTFQKSVTCAHLGSQLEMSCAFIYIDTKLIRELQIHAKRELYHMGAVLYGNGRFMSDENREFARTMHFLFPVKAGTSLKLFLMGFPLGFGASRRHHVSRQLAKKLERLFEEASFAVQARAVKDYFNLYDPQSLAFKEGDIITLKLHIPSLTYHVDRTVSLGSKIWHSYVTCRMAGAAAGSVCGRVVQTFCFIWRAAIDDLGAGGRGELCLISRRHSAPSASLIQNCSNIFHLSQHTASNLLRVKAFNPGNERWYKYRGVTGVHSEVTKDHVKGGRDGDRARERNGDCNKAYIYECFRSVEGGDPGQEVCKGAVYSTLHLTFTGHSMDTTVDRWISDLT</sequence>
<dbReference type="Gene3D" id="2.30.30.40">
    <property type="entry name" value="SH3 Domains"/>
    <property type="match status" value="1"/>
</dbReference>
<dbReference type="AlphaFoldDB" id="A0ABD0M424"/>
<proteinExistence type="predicted"/>
<dbReference type="EMBL" id="JACVVK020000007">
    <property type="protein sequence ID" value="KAK7506256.1"/>
    <property type="molecule type" value="Genomic_DNA"/>
</dbReference>
<organism evidence="1 2">
    <name type="scientific">Batillaria attramentaria</name>
    <dbReference type="NCBI Taxonomy" id="370345"/>
    <lineage>
        <taxon>Eukaryota</taxon>
        <taxon>Metazoa</taxon>
        <taxon>Spiralia</taxon>
        <taxon>Lophotrochozoa</taxon>
        <taxon>Mollusca</taxon>
        <taxon>Gastropoda</taxon>
        <taxon>Caenogastropoda</taxon>
        <taxon>Sorbeoconcha</taxon>
        <taxon>Cerithioidea</taxon>
        <taxon>Batillariidae</taxon>
        <taxon>Batillaria</taxon>
    </lineage>
</organism>
<comment type="caution">
    <text evidence="1">The sequence shown here is derived from an EMBL/GenBank/DDBJ whole genome shotgun (WGS) entry which is preliminary data.</text>
</comment>
<accession>A0ABD0M424</accession>
<protein>
    <submittedName>
        <fullName evidence="1">Uncharacterized protein</fullName>
    </submittedName>
</protein>
<dbReference type="Proteomes" id="UP001519460">
    <property type="component" value="Unassembled WGS sequence"/>
</dbReference>
<name>A0ABD0M424_9CAEN</name>
<keyword evidence="2" id="KW-1185">Reference proteome</keyword>